<evidence type="ECO:0000259" key="11">
    <source>
        <dbReference type="Pfam" id="PF18311"/>
    </source>
</evidence>
<dbReference type="EMBL" id="BPWL01000011">
    <property type="protein sequence ID" value="GJJ15553.1"/>
    <property type="molecule type" value="Genomic_DNA"/>
</dbReference>
<evidence type="ECO:0000256" key="9">
    <source>
        <dbReference type="ARBA" id="ARBA00030615"/>
    </source>
</evidence>
<dbReference type="GO" id="GO:0071051">
    <property type="term" value="P:poly(A)-dependent snoRNA 3'-end processing"/>
    <property type="evidence" value="ECO:0007669"/>
    <property type="project" value="TreeGrafter"/>
</dbReference>
<dbReference type="GO" id="GO:0071035">
    <property type="term" value="P:nuclear polyadenylation-dependent rRNA catabolic process"/>
    <property type="evidence" value="ECO:0007669"/>
    <property type="project" value="TreeGrafter"/>
</dbReference>
<feature type="domain" description="K Homology" evidence="10">
    <location>
        <begin position="186"/>
        <end position="220"/>
    </location>
</feature>
<dbReference type="Pfam" id="PF15985">
    <property type="entry name" value="KH_6"/>
    <property type="match status" value="1"/>
</dbReference>
<dbReference type="GO" id="GO:0034475">
    <property type="term" value="P:U4 snRNA 3'-end processing"/>
    <property type="evidence" value="ECO:0007669"/>
    <property type="project" value="TreeGrafter"/>
</dbReference>
<evidence type="ECO:0000313" key="13">
    <source>
        <dbReference type="Proteomes" id="UP001050691"/>
    </source>
</evidence>
<dbReference type="Pfam" id="PF21262">
    <property type="entry name" value="RRP40_S1"/>
    <property type="match status" value="1"/>
</dbReference>
<dbReference type="InterPro" id="IPR012340">
    <property type="entry name" value="NA-bd_OB-fold"/>
</dbReference>
<gene>
    <name evidence="12" type="ORF">Clacol_009831</name>
</gene>
<keyword evidence="6" id="KW-0271">Exosome</keyword>
<keyword evidence="13" id="KW-1185">Reference proteome</keyword>
<dbReference type="PANTHER" id="PTHR21321">
    <property type="entry name" value="PNAS-3 RELATED"/>
    <property type="match status" value="1"/>
</dbReference>
<dbReference type="InterPro" id="IPR049469">
    <property type="entry name" value="RRP40_KH-I"/>
</dbReference>
<dbReference type="CDD" id="cd05790">
    <property type="entry name" value="S1_Rrp40"/>
    <property type="match status" value="1"/>
</dbReference>
<dbReference type="SUPFAM" id="SSF110324">
    <property type="entry name" value="Ribosomal L27 protein-like"/>
    <property type="match status" value="1"/>
</dbReference>
<dbReference type="Gene3D" id="2.40.50.100">
    <property type="match status" value="1"/>
</dbReference>
<comment type="caution">
    <text evidence="12">The sequence shown here is derived from an EMBL/GenBank/DDBJ whole genome shotgun (WGS) entry which is preliminary data.</text>
</comment>
<dbReference type="GO" id="GO:0071038">
    <property type="term" value="P:TRAMP-dependent tRNA surveillance pathway"/>
    <property type="evidence" value="ECO:0007669"/>
    <property type="project" value="TreeGrafter"/>
</dbReference>
<dbReference type="GO" id="GO:0000177">
    <property type="term" value="C:cytoplasmic exosome (RNase complex)"/>
    <property type="evidence" value="ECO:0007669"/>
    <property type="project" value="TreeGrafter"/>
</dbReference>
<evidence type="ECO:0000256" key="6">
    <source>
        <dbReference type="ARBA" id="ARBA00022835"/>
    </source>
</evidence>
<protein>
    <recommendedName>
        <fullName evidence="9">Ribosomal RNA-processing protein 40</fullName>
    </recommendedName>
</protein>
<name>A0AAV5ASA6_9AGAM</name>
<dbReference type="GO" id="GO:0000176">
    <property type="term" value="C:nuclear exosome (RNase complex)"/>
    <property type="evidence" value="ECO:0007669"/>
    <property type="project" value="TreeGrafter"/>
</dbReference>
<dbReference type="GO" id="GO:0071034">
    <property type="term" value="P:CUT catabolic process"/>
    <property type="evidence" value="ECO:0007669"/>
    <property type="project" value="TreeGrafter"/>
</dbReference>
<organism evidence="12 13">
    <name type="scientific">Clathrus columnatus</name>
    <dbReference type="NCBI Taxonomy" id="1419009"/>
    <lineage>
        <taxon>Eukaryota</taxon>
        <taxon>Fungi</taxon>
        <taxon>Dikarya</taxon>
        <taxon>Basidiomycota</taxon>
        <taxon>Agaricomycotina</taxon>
        <taxon>Agaricomycetes</taxon>
        <taxon>Phallomycetidae</taxon>
        <taxon>Phallales</taxon>
        <taxon>Clathraceae</taxon>
        <taxon>Clathrus</taxon>
    </lineage>
</organism>
<feature type="domain" description="Exosome complex exonuclease Rrp40 N-terminal" evidence="11">
    <location>
        <begin position="18"/>
        <end position="65"/>
    </location>
</feature>
<dbReference type="SUPFAM" id="SSF54791">
    <property type="entry name" value="Eukaryotic type KH-domain (KH-domain type I)"/>
    <property type="match status" value="1"/>
</dbReference>
<dbReference type="Proteomes" id="UP001050691">
    <property type="component" value="Unassembled WGS sequence"/>
</dbReference>
<comment type="subcellular location">
    <subcellularLocation>
        <location evidence="1">Cytoplasm</location>
    </subcellularLocation>
    <subcellularLocation>
        <location evidence="2">Nucleus</location>
        <location evidence="2">Nucleolus</location>
    </subcellularLocation>
</comment>
<dbReference type="Gene3D" id="2.40.50.140">
    <property type="entry name" value="Nucleic acid-binding proteins"/>
    <property type="match status" value="1"/>
</dbReference>
<dbReference type="InterPro" id="IPR037319">
    <property type="entry name" value="Rrp40_S1"/>
</dbReference>
<evidence type="ECO:0000256" key="5">
    <source>
        <dbReference type="ARBA" id="ARBA00022552"/>
    </source>
</evidence>
<dbReference type="SUPFAM" id="SSF50249">
    <property type="entry name" value="Nucleic acid-binding proteins"/>
    <property type="match status" value="1"/>
</dbReference>
<evidence type="ECO:0000259" key="10">
    <source>
        <dbReference type="Pfam" id="PF15985"/>
    </source>
</evidence>
<dbReference type="GO" id="GO:0003723">
    <property type="term" value="F:RNA binding"/>
    <property type="evidence" value="ECO:0007669"/>
    <property type="project" value="UniProtKB-KW"/>
</dbReference>
<dbReference type="InterPro" id="IPR004088">
    <property type="entry name" value="KH_dom_type_1"/>
</dbReference>
<accession>A0AAV5ASA6</accession>
<keyword evidence="4" id="KW-0963">Cytoplasm</keyword>
<evidence type="ECO:0000256" key="3">
    <source>
        <dbReference type="ARBA" id="ARBA00007841"/>
    </source>
</evidence>
<dbReference type="GO" id="GO:0000467">
    <property type="term" value="P:exonucleolytic trimming to generate mature 3'-end of 5.8S rRNA from tricistronic rRNA transcript (SSU-rRNA, 5.8S rRNA, LSU-rRNA)"/>
    <property type="evidence" value="ECO:0007669"/>
    <property type="project" value="TreeGrafter"/>
</dbReference>
<keyword evidence="7" id="KW-0694">RNA-binding</keyword>
<reference evidence="12" key="1">
    <citation type="submission" date="2021-10" db="EMBL/GenBank/DDBJ databases">
        <title>De novo Genome Assembly of Clathrus columnatus (Basidiomycota, Fungi) Using Illumina and Nanopore Sequence Data.</title>
        <authorList>
            <person name="Ogiso-Tanaka E."/>
            <person name="Itagaki H."/>
            <person name="Hosoya T."/>
            <person name="Hosaka K."/>
        </authorList>
    </citation>
    <scope>NUCLEOTIDE SEQUENCE</scope>
    <source>
        <strain evidence="12">MO-923</strain>
    </source>
</reference>
<dbReference type="PANTHER" id="PTHR21321:SF1">
    <property type="entry name" value="EXOSOME COMPLEX COMPONENT RRP40"/>
    <property type="match status" value="1"/>
</dbReference>
<dbReference type="CDD" id="cd22526">
    <property type="entry name" value="KH-I_Rrp40"/>
    <property type="match status" value="1"/>
</dbReference>
<dbReference type="InterPro" id="IPR026699">
    <property type="entry name" value="Exosome_RNA_bind1/RRP40/RRP4"/>
</dbReference>
<dbReference type="GO" id="GO:0005730">
    <property type="term" value="C:nucleolus"/>
    <property type="evidence" value="ECO:0007669"/>
    <property type="project" value="UniProtKB-SubCell"/>
</dbReference>
<evidence type="ECO:0000256" key="1">
    <source>
        <dbReference type="ARBA" id="ARBA00004496"/>
    </source>
</evidence>
<dbReference type="InterPro" id="IPR036612">
    <property type="entry name" value="KH_dom_type_1_sf"/>
</dbReference>
<comment type="similarity">
    <text evidence="3">Belongs to the RRP40 family.</text>
</comment>
<sequence length="255" mass="27832">MTFVLPGDTIPASSYSTLKLGPGLLQTPAGPISRNVIATRAGVLNKASNTSGTIENFWIESNSQRYAPAAQEGVIGIVTGRTVGGEAYRVDIGSAQPAQLDGLAFEGVTKRNRPILKVGSLVYARVSLAHKDMDPELECFDAQTRRAEGFGELKGGFMIKCSLGLCRLCGDFLSTIIIVSRHPYYRLLDPRYFFLPLLGSRFPLEVAIGVNGRIWIMTPEIKQTIAVARCLEAVDLYGGNMDQDQLKTFLQQMDI</sequence>
<dbReference type="AlphaFoldDB" id="A0AAV5ASA6"/>
<evidence type="ECO:0000313" key="12">
    <source>
        <dbReference type="EMBL" id="GJJ15553.1"/>
    </source>
</evidence>
<proteinExistence type="inferred from homology"/>
<evidence type="ECO:0000256" key="8">
    <source>
        <dbReference type="ARBA" id="ARBA00023242"/>
    </source>
</evidence>
<evidence type="ECO:0000256" key="2">
    <source>
        <dbReference type="ARBA" id="ARBA00004604"/>
    </source>
</evidence>
<evidence type="ECO:0000256" key="4">
    <source>
        <dbReference type="ARBA" id="ARBA00022490"/>
    </source>
</evidence>
<dbReference type="InterPro" id="IPR041054">
    <property type="entry name" value="Rrp40_N_euk"/>
</dbReference>
<dbReference type="Gene3D" id="3.30.1370.10">
    <property type="entry name" value="K Homology domain, type 1"/>
    <property type="match status" value="1"/>
</dbReference>
<dbReference type="Pfam" id="PF18311">
    <property type="entry name" value="Rrp40_N"/>
    <property type="match status" value="1"/>
</dbReference>
<dbReference type="FunFam" id="2.40.50.140:FF:000112">
    <property type="entry name" value="Exosome complex component RRP40"/>
    <property type="match status" value="1"/>
</dbReference>
<keyword evidence="5" id="KW-0698">rRNA processing</keyword>
<evidence type="ECO:0000256" key="7">
    <source>
        <dbReference type="ARBA" id="ARBA00022884"/>
    </source>
</evidence>
<keyword evidence="8" id="KW-0539">Nucleus</keyword>